<reference evidence="2" key="1">
    <citation type="submission" date="2018-08" db="EMBL/GenBank/DDBJ databases">
        <authorList>
            <person name="Im W.T."/>
        </authorList>
    </citation>
    <scope>NUCLEOTIDE SEQUENCE [LARGE SCALE GENOMIC DNA]</scope>
    <source>
        <strain evidence="2">LA-28</strain>
    </source>
</reference>
<proteinExistence type="predicted"/>
<accession>A0A371XF66</accession>
<organism evidence="1 2">
    <name type="scientific">Mesorhizobium denitrificans</name>
    <dbReference type="NCBI Taxonomy" id="2294114"/>
    <lineage>
        <taxon>Bacteria</taxon>
        <taxon>Pseudomonadati</taxon>
        <taxon>Pseudomonadota</taxon>
        <taxon>Alphaproteobacteria</taxon>
        <taxon>Hyphomicrobiales</taxon>
        <taxon>Phyllobacteriaceae</taxon>
        <taxon>Mesorhizobium</taxon>
    </lineage>
</organism>
<evidence type="ECO:0000313" key="2">
    <source>
        <dbReference type="Proteomes" id="UP000262379"/>
    </source>
</evidence>
<name>A0A371XF66_9HYPH</name>
<keyword evidence="2" id="KW-1185">Reference proteome</keyword>
<dbReference type="AlphaFoldDB" id="A0A371XF66"/>
<dbReference type="EMBL" id="QURN01000006">
    <property type="protein sequence ID" value="RFC67866.1"/>
    <property type="molecule type" value="Genomic_DNA"/>
</dbReference>
<comment type="caution">
    <text evidence="1">The sequence shown here is derived from an EMBL/GenBank/DDBJ whole genome shotgun (WGS) entry which is preliminary data.</text>
</comment>
<dbReference type="RefSeq" id="WP_116623701.1">
    <property type="nucleotide sequence ID" value="NZ_QURN01000006.1"/>
</dbReference>
<protein>
    <submittedName>
        <fullName evidence="1">Uncharacterized protein</fullName>
    </submittedName>
</protein>
<dbReference type="Proteomes" id="UP000262379">
    <property type="component" value="Unassembled WGS sequence"/>
</dbReference>
<gene>
    <name evidence="1" type="ORF">DY251_09795</name>
</gene>
<evidence type="ECO:0000313" key="1">
    <source>
        <dbReference type="EMBL" id="RFC67866.1"/>
    </source>
</evidence>
<sequence length="96" mass="10642">MSQELMNQLRENGQLASQTAQVVARLVDTSTLTEEHKARMLPAIESKQVELGLLMDRLGILDSSDEIDEMLRAAATIERLWTDISAKLQNSATSDV</sequence>